<accession>A0ABU9KXW3</accession>
<sequence>MNIFVLSTGRTASTTFSKACSHIENYSFGHESLRDKISHERLNYPDNHIEVDNRLSFFLGSLDQKYGNSAFYVHLLRNSSETASSFNKRWQNKHSIIKAYAYAINFLQIENLTKREKLNVCKDYVNITNANIGLFLKDKSKVLEINVSTIKEDFEFFWNSIGAKGDINKALDEFNVKYNPSLSTENENVVLNKNKISRRNSNLNSIFKFLKIKK</sequence>
<dbReference type="Proteomes" id="UP001474120">
    <property type="component" value="Unassembled WGS sequence"/>
</dbReference>
<evidence type="ECO:0000313" key="1">
    <source>
        <dbReference type="EMBL" id="MEL4455027.1"/>
    </source>
</evidence>
<name>A0ABU9KXW3_9FLAO</name>
<gene>
    <name evidence="1" type="ORF">AABB81_03915</name>
</gene>
<dbReference type="EMBL" id="JBCDNA010000001">
    <property type="protein sequence ID" value="MEL4455027.1"/>
    <property type="molecule type" value="Genomic_DNA"/>
</dbReference>
<comment type="caution">
    <text evidence="1">The sequence shown here is derived from an EMBL/GenBank/DDBJ whole genome shotgun (WGS) entry which is preliminary data.</text>
</comment>
<reference evidence="1 2" key="1">
    <citation type="submission" date="2024-04" db="EMBL/GenBank/DDBJ databases">
        <title>whole genome sequencing of Lutimonas vermicola strain IMCC1616.</title>
        <authorList>
            <person name="Bae S.S."/>
        </authorList>
    </citation>
    <scope>NUCLEOTIDE SEQUENCE [LARGE SCALE GENOMIC DNA]</scope>
    <source>
        <strain evidence="1 2">IMCC1616</strain>
    </source>
</reference>
<protein>
    <recommendedName>
        <fullName evidence="3">Sulfotransferase family protein</fullName>
    </recommendedName>
</protein>
<proteinExistence type="predicted"/>
<dbReference type="RefSeq" id="WP_342158765.1">
    <property type="nucleotide sequence ID" value="NZ_JBCDNA010000001.1"/>
</dbReference>
<evidence type="ECO:0000313" key="2">
    <source>
        <dbReference type="Proteomes" id="UP001474120"/>
    </source>
</evidence>
<keyword evidence="2" id="KW-1185">Reference proteome</keyword>
<evidence type="ECO:0008006" key="3">
    <source>
        <dbReference type="Google" id="ProtNLM"/>
    </source>
</evidence>
<organism evidence="1 2">
    <name type="scientific">Lutimonas vermicola</name>
    <dbReference type="NCBI Taxonomy" id="414288"/>
    <lineage>
        <taxon>Bacteria</taxon>
        <taxon>Pseudomonadati</taxon>
        <taxon>Bacteroidota</taxon>
        <taxon>Flavobacteriia</taxon>
        <taxon>Flavobacteriales</taxon>
        <taxon>Flavobacteriaceae</taxon>
        <taxon>Lutimonas</taxon>
    </lineage>
</organism>